<comment type="caution">
    <text evidence="2">The sequence shown here is derived from an EMBL/GenBank/DDBJ whole genome shotgun (WGS) entry which is preliminary data.</text>
</comment>
<dbReference type="RefSeq" id="XP_013260647.1">
    <property type="nucleotide sequence ID" value="XM_013405193.1"/>
</dbReference>
<gene>
    <name evidence="2" type="ORF">A1O9_05980</name>
</gene>
<protein>
    <submittedName>
        <fullName evidence="2">Uncharacterized protein</fullName>
    </submittedName>
</protein>
<evidence type="ECO:0000313" key="3">
    <source>
        <dbReference type="Proteomes" id="UP000027920"/>
    </source>
</evidence>
<feature type="region of interest" description="Disordered" evidence="1">
    <location>
        <begin position="140"/>
        <end position="185"/>
    </location>
</feature>
<dbReference type="HOGENOM" id="CLU_406876_0_0_1"/>
<dbReference type="Proteomes" id="UP000027920">
    <property type="component" value="Unassembled WGS sequence"/>
</dbReference>
<dbReference type="EMBL" id="AMGV01000004">
    <property type="protein sequence ID" value="KEF58057.1"/>
    <property type="molecule type" value="Genomic_DNA"/>
</dbReference>
<keyword evidence="3" id="KW-1185">Reference proteome</keyword>
<evidence type="ECO:0000256" key="1">
    <source>
        <dbReference type="SAM" id="MobiDB-lite"/>
    </source>
</evidence>
<name>A0A072PE52_9EURO</name>
<dbReference type="VEuPathDB" id="FungiDB:A1O9_05980"/>
<dbReference type="OrthoDB" id="4159838at2759"/>
<accession>A0A072PE52</accession>
<feature type="compositionally biased region" description="Polar residues" evidence="1">
    <location>
        <begin position="157"/>
        <end position="169"/>
    </location>
</feature>
<reference evidence="2 3" key="1">
    <citation type="submission" date="2013-03" db="EMBL/GenBank/DDBJ databases">
        <title>The Genome Sequence of Exophiala aquamarina CBS 119918.</title>
        <authorList>
            <consortium name="The Broad Institute Genomics Platform"/>
            <person name="Cuomo C."/>
            <person name="de Hoog S."/>
            <person name="Gorbushina A."/>
            <person name="Walker B."/>
            <person name="Young S.K."/>
            <person name="Zeng Q."/>
            <person name="Gargeya S."/>
            <person name="Fitzgerald M."/>
            <person name="Haas B."/>
            <person name="Abouelleil A."/>
            <person name="Allen A.W."/>
            <person name="Alvarado L."/>
            <person name="Arachchi H.M."/>
            <person name="Berlin A.M."/>
            <person name="Chapman S.B."/>
            <person name="Gainer-Dewar J."/>
            <person name="Goldberg J."/>
            <person name="Griggs A."/>
            <person name="Gujja S."/>
            <person name="Hansen M."/>
            <person name="Howarth C."/>
            <person name="Imamovic A."/>
            <person name="Ireland A."/>
            <person name="Larimer J."/>
            <person name="McCowan C."/>
            <person name="Murphy C."/>
            <person name="Pearson M."/>
            <person name="Poon T.W."/>
            <person name="Priest M."/>
            <person name="Roberts A."/>
            <person name="Saif S."/>
            <person name="Shea T."/>
            <person name="Sisk P."/>
            <person name="Sykes S."/>
            <person name="Wortman J."/>
            <person name="Nusbaum C."/>
            <person name="Birren B."/>
        </authorList>
    </citation>
    <scope>NUCLEOTIDE SEQUENCE [LARGE SCALE GENOMIC DNA]</scope>
    <source>
        <strain evidence="2 3">CBS 119918</strain>
    </source>
</reference>
<feature type="non-terminal residue" evidence="2">
    <location>
        <position position="676"/>
    </location>
</feature>
<evidence type="ECO:0000313" key="2">
    <source>
        <dbReference type="EMBL" id="KEF58057.1"/>
    </source>
</evidence>
<organism evidence="2 3">
    <name type="scientific">Exophiala aquamarina CBS 119918</name>
    <dbReference type="NCBI Taxonomy" id="1182545"/>
    <lineage>
        <taxon>Eukaryota</taxon>
        <taxon>Fungi</taxon>
        <taxon>Dikarya</taxon>
        <taxon>Ascomycota</taxon>
        <taxon>Pezizomycotina</taxon>
        <taxon>Eurotiomycetes</taxon>
        <taxon>Chaetothyriomycetidae</taxon>
        <taxon>Chaetothyriales</taxon>
        <taxon>Herpotrichiellaceae</taxon>
        <taxon>Exophiala</taxon>
    </lineage>
</organism>
<dbReference type="AlphaFoldDB" id="A0A072PE52"/>
<sequence>MPRNVEYENHLPPRPAAAPWTASRCNRTLRQLNSFVKRLEKWHKDYLALQTQNEVGKDEKNGDADAESTTKSGDEPLAWLSNPTGRRHGKTMKSYASRQKIVPETPAAQRRPLVRSIQRTPNAYTQLSDAILLKTPADTSVGNALNRGHTGRKNVLNPRNPQRQDPSTDSDARTKERTSLATSRAGILRNGNTVITSFLVATSDPKLPAQWKGSRTEEAKADERGAKSLVSMCLVKVSQNMIEEQKQSDAKHDGYEGQCDVVDSELEALQDYFGDSKRGWPSLRTVTRNCGIAMVSRLIESGAFPKDHASALAIRAFDNPLLADFGEAITEVLVRVDANSYNTSPALEGGSAIHAFQSYAFDEGDRWRQLMQFRWLTQAMRQEFKPVPLISRLLRYDVLTKAVTISVKLEQVAADDLIETTYSCALLGNCRASQEHLRHKNHDAQTTTHIGCEGTCCEQLTAELEKRLKLISRLFFSFQLKGTSHLLEKICTQVQVFIALHVIQAIPQGQKLVIAQIFFINMVLGLLAGKPLENSLQECFEELLSGCDSDAEKQIEALLISTLLHASLHPKTLMEVISRMAIKCEKEKCTEKERLQALLARVCSEAAMDYATDYATDKPEIHTFFRTWASAIEEKARNRNSCSVHNDASLPDLQQRKVSTGYRWDEDVREWVERTP</sequence>
<feature type="region of interest" description="Disordered" evidence="1">
    <location>
        <begin position="53"/>
        <end position="116"/>
    </location>
</feature>
<proteinExistence type="predicted"/>
<dbReference type="GeneID" id="25280900"/>